<comment type="caution">
    <text evidence="1">The sequence shown here is derived from an EMBL/GenBank/DDBJ whole genome shotgun (WGS) entry which is preliminary data.</text>
</comment>
<gene>
    <name evidence="1" type="ORF">EEDITHA_LOCUS7141</name>
</gene>
<protein>
    <submittedName>
        <fullName evidence="1">Uncharacterized protein</fullName>
    </submittedName>
</protein>
<dbReference type="Proteomes" id="UP001153954">
    <property type="component" value="Unassembled WGS sequence"/>
</dbReference>
<accession>A0AAU9TZL2</accession>
<keyword evidence="2" id="KW-1185">Reference proteome</keyword>
<evidence type="ECO:0000313" key="1">
    <source>
        <dbReference type="EMBL" id="CAH2091263.1"/>
    </source>
</evidence>
<dbReference type="EMBL" id="CAKOGL010000010">
    <property type="protein sequence ID" value="CAH2091263.1"/>
    <property type="molecule type" value="Genomic_DNA"/>
</dbReference>
<reference evidence="1" key="1">
    <citation type="submission" date="2022-03" db="EMBL/GenBank/DDBJ databases">
        <authorList>
            <person name="Tunstrom K."/>
        </authorList>
    </citation>
    <scope>NUCLEOTIDE SEQUENCE</scope>
</reference>
<dbReference type="AlphaFoldDB" id="A0AAU9TZL2"/>
<evidence type="ECO:0000313" key="2">
    <source>
        <dbReference type="Proteomes" id="UP001153954"/>
    </source>
</evidence>
<organism evidence="1 2">
    <name type="scientific">Euphydryas editha</name>
    <name type="common">Edith's checkerspot</name>
    <dbReference type="NCBI Taxonomy" id="104508"/>
    <lineage>
        <taxon>Eukaryota</taxon>
        <taxon>Metazoa</taxon>
        <taxon>Ecdysozoa</taxon>
        <taxon>Arthropoda</taxon>
        <taxon>Hexapoda</taxon>
        <taxon>Insecta</taxon>
        <taxon>Pterygota</taxon>
        <taxon>Neoptera</taxon>
        <taxon>Endopterygota</taxon>
        <taxon>Lepidoptera</taxon>
        <taxon>Glossata</taxon>
        <taxon>Ditrysia</taxon>
        <taxon>Papilionoidea</taxon>
        <taxon>Nymphalidae</taxon>
        <taxon>Nymphalinae</taxon>
        <taxon>Euphydryas</taxon>
    </lineage>
</organism>
<name>A0AAU9TZL2_EUPED</name>
<sequence>MREAISPHERLSATIRFLVSGITYEELKFITAISPQRSHERALPNGRGAARWSFNCAFWSDHKSFGDFGAMARS</sequence>
<proteinExistence type="predicted"/>